<dbReference type="Pfam" id="PF05919">
    <property type="entry name" value="Mitovir_RNA_pol"/>
    <property type="match status" value="1"/>
</dbReference>
<dbReference type="EMBL" id="BK010729">
    <property type="protein sequence ID" value="DAC76940.1"/>
    <property type="molecule type" value="Genomic_RNA"/>
</dbReference>
<evidence type="ECO:0000256" key="3">
    <source>
        <dbReference type="ARBA" id="ARBA00022695"/>
    </source>
</evidence>
<dbReference type="InterPro" id="IPR008686">
    <property type="entry name" value="RNA_pol_mitovir"/>
</dbReference>
<accession>A0A499W6I7</accession>
<keyword evidence="1 4" id="KW-0696">RNA-directed RNA polymerase</keyword>
<dbReference type="InterPro" id="IPR043502">
    <property type="entry name" value="DNA/RNA_pol_sf"/>
</dbReference>
<dbReference type="GO" id="GO:0003968">
    <property type="term" value="F:RNA-directed RNA polymerase activity"/>
    <property type="evidence" value="ECO:0007669"/>
    <property type="project" value="UniProtKB-KW"/>
</dbReference>
<evidence type="ECO:0000313" key="4">
    <source>
        <dbReference type="EMBL" id="DAC76940.1"/>
    </source>
</evidence>
<gene>
    <name evidence="4" type="primary">RdRP</name>
</gene>
<name>A0A499W6I7_9VIRU</name>
<sequence>MKSKQQLLILIGWVIRWYFSSVPESRNAYRYWKHLWARYEESRGLEWTVKRFKLIRLCVTRYISGKPHYPTDVTIGMTKDGLPKALGPLKSLVRSRDIQSLRLVLTLLYVGRAFRPSTLNPDLKSITTPSSANPELIEDIYQFAKNSRVDLHLSSIDTDFRAFHFTEKAGPSGHGLLACYNDYYNLTEDLKQDLLLISNQTIGEHFNNVENTHPTLLDHFRTNWVKKTEDGQLSPFRSKLLRVISLKPDREYKTRPFALLDYWSQTCLKPIHDKIFGILKQYGKTDCTFGHNEAMNIASNIPNPDGSQFHSLDLSSATDRFPMDLQVKILSLMIGEDKAEAWRRILVSKEYTVLSTGAKVRYLAGQPMGAYSSWAMFTLCHHIVVRYAARNAKYDRYTIIGDDIVIRNDDVAERYKNIVNQLGVTISEAKSHVSPDTFEIAKKWYYRGKEITPFPIDGMEKIWKSYDLLFLFLLDLKRNKGLEPRFGVESLAMIRSLWSRLGKPPRLVRSVCNGYRRFAAFPFFGEKDADYKDPRGFLESVNFPSAGLMSQESAKALITSVTAGQLTNSLVNQLFTYQMDINTITKRAYESVSILGYGPFAEGLEDKTIDNHPFFASQKAMVKDSLNILTEAKESASKNNFDDIINMKPLIFLSNPTARLSGDREVEILGSQAVLVHSAVAALKGIMLIRELVLTNEEDSQTEQWVLRRYTDDFNIVRKLENVLKNFIFDEVLPRAKFKAFMKDFKSRSRVKSLLDD</sequence>
<evidence type="ECO:0000256" key="2">
    <source>
        <dbReference type="ARBA" id="ARBA00022679"/>
    </source>
</evidence>
<keyword evidence="2" id="KW-0808">Transferase</keyword>
<protein>
    <submittedName>
        <fullName evidence="4">RNA-dependent RNA polymerase</fullName>
    </submittedName>
</protein>
<dbReference type="PANTHER" id="PTHR34456">
    <property type="entry name" value="MITOVIRUS RNA-DEPENDENT RNA POLYMERASE"/>
    <property type="match status" value="1"/>
</dbReference>
<keyword evidence="3" id="KW-0548">Nucleotidyltransferase</keyword>
<dbReference type="SUPFAM" id="SSF56672">
    <property type="entry name" value="DNA/RNA polymerases"/>
    <property type="match status" value="1"/>
</dbReference>
<organism evidence="4">
    <name type="scientific">Entomophthora muscae mitovirus 1</name>
    <dbReference type="NCBI Taxonomy" id="2557974"/>
    <lineage>
        <taxon>Viruses</taxon>
        <taxon>Riboviria</taxon>
        <taxon>Orthornavirae</taxon>
        <taxon>Lenarviricota</taxon>
        <taxon>Howeltoviricetes</taxon>
        <taxon>Cryppavirales</taxon>
        <taxon>Mitoviridae</taxon>
        <taxon>Unuamitovirus</taxon>
        <taxon>Unuamitovirus enmu1</taxon>
    </lineage>
</organism>
<proteinExistence type="predicted"/>
<reference evidence="4" key="1">
    <citation type="journal article" date="2019" name="Viruses">
        <title>Mitovirus and Mitochondrial Coding Sequences from Basal Fungus Entomophthora muscae.</title>
        <authorList>
            <person name="Nibert M."/>
            <person name="Debat H."/>
            <person name="Manny A."/>
            <person name="Grigoriev I."/>
            <person name="De Fine Licht H."/>
        </authorList>
    </citation>
    <scope>NUCLEOTIDE SEQUENCE</scope>
    <source>
        <strain evidence="4">EnmuMV1-Berkeley</strain>
    </source>
</reference>
<reference evidence="4" key="2">
    <citation type="submission" date="2019-02" db="EMBL/GenBank/DDBJ databases">
        <authorList>
            <person name="Nibert M.L."/>
            <person name="Manny A.R."/>
            <person name="Debat H.J."/>
        </authorList>
    </citation>
    <scope>NUCLEOTIDE SEQUENCE</scope>
    <source>
        <strain evidence="4">EnmuMV1-Berkeley</strain>
    </source>
</reference>
<evidence type="ECO:0000256" key="1">
    <source>
        <dbReference type="ARBA" id="ARBA00022484"/>
    </source>
</evidence>
<dbReference type="PANTHER" id="PTHR34456:SF13">
    <property type="entry name" value="REVERSE TRANSCRIPTASE DOMAIN-CONTAINING PROTEIN"/>
    <property type="match status" value="1"/>
</dbReference>